<sequence length="102" mass="10832">MFRARVSGDVGEFTQISDKFSRIAGSGALVSDGTSCPGPLNSQLRPKSASLPGTRHRCVQREPLQMARAWPGVGHDDVAGLTRLVLKASSCATHQGKRGSQE</sequence>
<protein>
    <submittedName>
        <fullName evidence="2">Uncharacterized protein</fullName>
    </submittedName>
</protein>
<feature type="region of interest" description="Disordered" evidence="1">
    <location>
        <begin position="31"/>
        <end position="53"/>
    </location>
</feature>
<dbReference type="AlphaFoldDB" id="A0AAV7MKZ5"/>
<evidence type="ECO:0000313" key="3">
    <source>
        <dbReference type="Proteomes" id="UP001066276"/>
    </source>
</evidence>
<gene>
    <name evidence="2" type="ORF">NDU88_001155</name>
</gene>
<dbReference type="Proteomes" id="UP001066276">
    <property type="component" value="Chromosome 9"/>
</dbReference>
<organism evidence="2 3">
    <name type="scientific">Pleurodeles waltl</name>
    <name type="common">Iberian ribbed newt</name>
    <dbReference type="NCBI Taxonomy" id="8319"/>
    <lineage>
        <taxon>Eukaryota</taxon>
        <taxon>Metazoa</taxon>
        <taxon>Chordata</taxon>
        <taxon>Craniata</taxon>
        <taxon>Vertebrata</taxon>
        <taxon>Euteleostomi</taxon>
        <taxon>Amphibia</taxon>
        <taxon>Batrachia</taxon>
        <taxon>Caudata</taxon>
        <taxon>Salamandroidea</taxon>
        <taxon>Salamandridae</taxon>
        <taxon>Pleurodelinae</taxon>
        <taxon>Pleurodeles</taxon>
    </lineage>
</organism>
<reference evidence="2" key="1">
    <citation type="journal article" date="2022" name="bioRxiv">
        <title>Sequencing and chromosome-scale assembly of the giantPleurodeles waltlgenome.</title>
        <authorList>
            <person name="Brown T."/>
            <person name="Elewa A."/>
            <person name="Iarovenko S."/>
            <person name="Subramanian E."/>
            <person name="Araus A.J."/>
            <person name="Petzold A."/>
            <person name="Susuki M."/>
            <person name="Suzuki K.-i.T."/>
            <person name="Hayashi T."/>
            <person name="Toyoda A."/>
            <person name="Oliveira C."/>
            <person name="Osipova E."/>
            <person name="Leigh N.D."/>
            <person name="Simon A."/>
            <person name="Yun M.H."/>
        </authorList>
    </citation>
    <scope>NUCLEOTIDE SEQUENCE</scope>
    <source>
        <strain evidence="2">20211129_DDA</strain>
        <tissue evidence="2">Liver</tissue>
    </source>
</reference>
<comment type="caution">
    <text evidence="2">The sequence shown here is derived from an EMBL/GenBank/DDBJ whole genome shotgun (WGS) entry which is preliminary data.</text>
</comment>
<proteinExistence type="predicted"/>
<keyword evidence="3" id="KW-1185">Reference proteome</keyword>
<dbReference type="EMBL" id="JANPWB010000013">
    <property type="protein sequence ID" value="KAJ1103734.1"/>
    <property type="molecule type" value="Genomic_DNA"/>
</dbReference>
<evidence type="ECO:0000313" key="2">
    <source>
        <dbReference type="EMBL" id="KAJ1103734.1"/>
    </source>
</evidence>
<name>A0AAV7MKZ5_PLEWA</name>
<accession>A0AAV7MKZ5</accession>
<evidence type="ECO:0000256" key="1">
    <source>
        <dbReference type="SAM" id="MobiDB-lite"/>
    </source>
</evidence>